<dbReference type="SUPFAM" id="SSF47413">
    <property type="entry name" value="lambda repressor-like DNA-binding domains"/>
    <property type="match status" value="1"/>
</dbReference>
<dbReference type="EMBL" id="NRRY01000040">
    <property type="protein sequence ID" value="MBK1620442.1"/>
    <property type="molecule type" value="Genomic_DNA"/>
</dbReference>
<evidence type="ECO:0000313" key="3">
    <source>
        <dbReference type="EMBL" id="MBK1620442.1"/>
    </source>
</evidence>
<dbReference type="GO" id="GO:0003677">
    <property type="term" value="F:DNA binding"/>
    <property type="evidence" value="ECO:0007669"/>
    <property type="project" value="UniProtKB-KW"/>
</dbReference>
<dbReference type="Proteomes" id="UP001138768">
    <property type="component" value="Unassembled WGS sequence"/>
</dbReference>
<evidence type="ECO:0000259" key="2">
    <source>
        <dbReference type="PROSITE" id="PS50943"/>
    </source>
</evidence>
<sequence length="75" mass="8593">MRSSVGFMIRQRRQQLGYSQTTLARRAKVTQGWISRLENRVENPTLNSLTQIAKALDVEVIDLLSTRRDDHAASH</sequence>
<accession>A0A9X0WB53</accession>
<dbReference type="InterPro" id="IPR050807">
    <property type="entry name" value="TransReg_Diox_bact_type"/>
</dbReference>
<evidence type="ECO:0000313" key="4">
    <source>
        <dbReference type="Proteomes" id="UP001138768"/>
    </source>
</evidence>
<protein>
    <recommendedName>
        <fullName evidence="2">HTH cro/C1-type domain-containing protein</fullName>
    </recommendedName>
</protein>
<proteinExistence type="predicted"/>
<dbReference type="InterPro" id="IPR001387">
    <property type="entry name" value="Cro/C1-type_HTH"/>
</dbReference>
<keyword evidence="4" id="KW-1185">Reference proteome</keyword>
<dbReference type="RefSeq" id="WP_200247398.1">
    <property type="nucleotide sequence ID" value="NZ_NRRY01000040.1"/>
</dbReference>
<dbReference type="AlphaFoldDB" id="A0A9X0WB53"/>
<dbReference type="GO" id="GO:0003700">
    <property type="term" value="F:DNA-binding transcription factor activity"/>
    <property type="evidence" value="ECO:0007669"/>
    <property type="project" value="TreeGrafter"/>
</dbReference>
<name>A0A9X0WB53_9GAMM</name>
<gene>
    <name evidence="3" type="ORF">CKO42_18765</name>
</gene>
<dbReference type="SMART" id="SM00530">
    <property type="entry name" value="HTH_XRE"/>
    <property type="match status" value="1"/>
</dbReference>
<evidence type="ECO:0000256" key="1">
    <source>
        <dbReference type="ARBA" id="ARBA00023125"/>
    </source>
</evidence>
<dbReference type="Gene3D" id="1.10.260.40">
    <property type="entry name" value="lambda repressor-like DNA-binding domains"/>
    <property type="match status" value="1"/>
</dbReference>
<organism evidence="3 4">
    <name type="scientific">Lamprobacter modestohalophilus</name>
    <dbReference type="NCBI Taxonomy" id="1064514"/>
    <lineage>
        <taxon>Bacteria</taxon>
        <taxon>Pseudomonadati</taxon>
        <taxon>Pseudomonadota</taxon>
        <taxon>Gammaproteobacteria</taxon>
        <taxon>Chromatiales</taxon>
        <taxon>Chromatiaceae</taxon>
        <taxon>Lamprobacter</taxon>
    </lineage>
</organism>
<feature type="domain" description="HTH cro/C1-type" evidence="2">
    <location>
        <begin position="9"/>
        <end position="63"/>
    </location>
</feature>
<dbReference type="PANTHER" id="PTHR46797:SF1">
    <property type="entry name" value="METHYLPHOSPHONATE SYNTHASE"/>
    <property type="match status" value="1"/>
</dbReference>
<dbReference type="InterPro" id="IPR010982">
    <property type="entry name" value="Lambda_DNA-bd_dom_sf"/>
</dbReference>
<dbReference type="PROSITE" id="PS50943">
    <property type="entry name" value="HTH_CROC1"/>
    <property type="match status" value="1"/>
</dbReference>
<dbReference type="GO" id="GO:0005829">
    <property type="term" value="C:cytosol"/>
    <property type="evidence" value="ECO:0007669"/>
    <property type="project" value="TreeGrafter"/>
</dbReference>
<keyword evidence="1" id="KW-0238">DNA-binding</keyword>
<dbReference type="PANTHER" id="PTHR46797">
    <property type="entry name" value="HTH-TYPE TRANSCRIPTIONAL REGULATOR"/>
    <property type="match status" value="1"/>
</dbReference>
<dbReference type="Pfam" id="PF01381">
    <property type="entry name" value="HTH_3"/>
    <property type="match status" value="1"/>
</dbReference>
<dbReference type="CDD" id="cd00093">
    <property type="entry name" value="HTH_XRE"/>
    <property type="match status" value="1"/>
</dbReference>
<reference evidence="3 4" key="1">
    <citation type="journal article" date="2020" name="Microorganisms">
        <title>Osmotic Adaptation and Compatible Solute Biosynthesis of Phototrophic Bacteria as Revealed from Genome Analyses.</title>
        <authorList>
            <person name="Imhoff J.F."/>
            <person name="Rahn T."/>
            <person name="Kunzel S."/>
            <person name="Keller A."/>
            <person name="Neulinger S.C."/>
        </authorList>
    </citation>
    <scope>NUCLEOTIDE SEQUENCE [LARGE SCALE GENOMIC DNA]</scope>
    <source>
        <strain evidence="3 4">DSM 25653</strain>
    </source>
</reference>
<comment type="caution">
    <text evidence="3">The sequence shown here is derived from an EMBL/GenBank/DDBJ whole genome shotgun (WGS) entry which is preliminary data.</text>
</comment>